<reference evidence="2 3" key="1">
    <citation type="submission" date="2019-03" db="EMBL/GenBank/DDBJ databases">
        <title>First draft genome of Liparis tanakae, snailfish: a comprehensive survey of snailfish specific genes.</title>
        <authorList>
            <person name="Kim W."/>
            <person name="Song I."/>
            <person name="Jeong J.-H."/>
            <person name="Kim D."/>
            <person name="Kim S."/>
            <person name="Ryu S."/>
            <person name="Song J.Y."/>
            <person name="Lee S.K."/>
        </authorList>
    </citation>
    <scope>NUCLEOTIDE SEQUENCE [LARGE SCALE GENOMIC DNA]</scope>
    <source>
        <tissue evidence="2">Muscle</tissue>
    </source>
</reference>
<evidence type="ECO:0000256" key="1">
    <source>
        <dbReference type="SAM" id="MobiDB-lite"/>
    </source>
</evidence>
<proteinExistence type="predicted"/>
<keyword evidence="3" id="KW-1185">Reference proteome</keyword>
<name>A0A4Z2F4G5_9TELE</name>
<accession>A0A4Z2F4G5</accession>
<dbReference type="AlphaFoldDB" id="A0A4Z2F4G5"/>
<evidence type="ECO:0000313" key="2">
    <source>
        <dbReference type="EMBL" id="TNN35790.1"/>
    </source>
</evidence>
<organism evidence="2 3">
    <name type="scientific">Liparis tanakae</name>
    <name type="common">Tanaka's snailfish</name>
    <dbReference type="NCBI Taxonomy" id="230148"/>
    <lineage>
        <taxon>Eukaryota</taxon>
        <taxon>Metazoa</taxon>
        <taxon>Chordata</taxon>
        <taxon>Craniata</taxon>
        <taxon>Vertebrata</taxon>
        <taxon>Euteleostomi</taxon>
        <taxon>Actinopterygii</taxon>
        <taxon>Neopterygii</taxon>
        <taxon>Teleostei</taxon>
        <taxon>Neoteleostei</taxon>
        <taxon>Acanthomorphata</taxon>
        <taxon>Eupercaria</taxon>
        <taxon>Perciformes</taxon>
        <taxon>Cottioidei</taxon>
        <taxon>Cottales</taxon>
        <taxon>Liparidae</taxon>
        <taxon>Liparis</taxon>
    </lineage>
</organism>
<sequence length="85" mass="9433">MQAEEEEDEEQTTCVKGPPHASSPSLGNIHFNVIAAPLWDNCRPHTTTCRRPPGGQTGMIHAAEWRRRPLAGVLIYGVLDETRAR</sequence>
<feature type="compositionally biased region" description="Acidic residues" evidence="1">
    <location>
        <begin position="1"/>
        <end position="11"/>
    </location>
</feature>
<protein>
    <submittedName>
        <fullName evidence="2">Uncharacterized protein</fullName>
    </submittedName>
</protein>
<comment type="caution">
    <text evidence="2">The sequence shown here is derived from an EMBL/GenBank/DDBJ whole genome shotgun (WGS) entry which is preliminary data.</text>
</comment>
<dbReference type="EMBL" id="SRLO01001708">
    <property type="protein sequence ID" value="TNN35790.1"/>
    <property type="molecule type" value="Genomic_DNA"/>
</dbReference>
<gene>
    <name evidence="2" type="ORF">EYF80_054044</name>
</gene>
<evidence type="ECO:0000313" key="3">
    <source>
        <dbReference type="Proteomes" id="UP000314294"/>
    </source>
</evidence>
<feature type="region of interest" description="Disordered" evidence="1">
    <location>
        <begin position="1"/>
        <end position="27"/>
    </location>
</feature>
<dbReference type="Proteomes" id="UP000314294">
    <property type="component" value="Unassembled WGS sequence"/>
</dbReference>